<protein>
    <submittedName>
        <fullName evidence="2">HD domain-containing protein</fullName>
    </submittedName>
</protein>
<dbReference type="InterPro" id="IPR050135">
    <property type="entry name" value="dGTPase-like"/>
</dbReference>
<feature type="domain" description="HD" evidence="1">
    <location>
        <begin position="51"/>
        <end position="151"/>
    </location>
</feature>
<evidence type="ECO:0000313" key="3">
    <source>
        <dbReference type="Proteomes" id="UP001199919"/>
    </source>
</evidence>
<dbReference type="Gene3D" id="1.10.3210.10">
    <property type="entry name" value="Hypothetical protein af1432"/>
    <property type="match status" value="1"/>
</dbReference>
<dbReference type="InterPro" id="IPR006674">
    <property type="entry name" value="HD_domain"/>
</dbReference>
<sequence>MMLILEDVIYGNWEVSGVLEELILSAPMQRLKAVHQGGAIFLVDPSQQHTRYEHSLGVCWLVRHFGGSIGEQIAALLHDVSHTAFSHVGDQVFGHTGEDYHEQIFEEVIGRSGIPLILAKHGYDQALQYFDRYTLLEQPLPDLCADRVDYTLRDLYHAGMISLADISHFVSELAVEGGRMVLTSEAAARWISMQFKRLNEEYFKKPEYLFANQRMAEMLKRAISDGLLKPVDLQLDDLAVIAKLRTFGFGEELDGITQLHGFEQFAVKGAAERIKRRELRPAVCP</sequence>
<dbReference type="EMBL" id="JAJPWV010000001">
    <property type="protein sequence ID" value="MCD8739096.1"/>
    <property type="molecule type" value="Genomic_DNA"/>
</dbReference>
<dbReference type="PROSITE" id="PS51831">
    <property type="entry name" value="HD"/>
    <property type="match status" value="1"/>
</dbReference>
<reference evidence="2 3" key="1">
    <citation type="submission" date="2021-12" db="EMBL/GenBank/DDBJ databases">
        <title>Mucilaginibacter roseus genome.</title>
        <authorList>
            <person name="Ferreira J.R."/>
            <person name="Newman J.D."/>
        </authorList>
    </citation>
    <scope>NUCLEOTIDE SEQUENCE [LARGE SCALE GENOMIC DNA]</scope>
    <source>
        <strain evidence="2 3">LMG 28454</strain>
    </source>
</reference>
<dbReference type="SUPFAM" id="SSF109604">
    <property type="entry name" value="HD-domain/PDEase-like"/>
    <property type="match status" value="1"/>
</dbReference>
<comment type="caution">
    <text evidence="2">The sequence shown here is derived from an EMBL/GenBank/DDBJ whole genome shotgun (WGS) entry which is preliminary data.</text>
</comment>
<keyword evidence="3" id="KW-1185">Reference proteome</keyword>
<evidence type="ECO:0000313" key="2">
    <source>
        <dbReference type="EMBL" id="MCD8739096.1"/>
    </source>
</evidence>
<dbReference type="Proteomes" id="UP001199919">
    <property type="component" value="Unassembled WGS sequence"/>
</dbReference>
<organism evidence="2 3">
    <name type="scientific">Mucilaginibacter roseus</name>
    <dbReference type="NCBI Taxonomy" id="1528868"/>
    <lineage>
        <taxon>Bacteria</taxon>
        <taxon>Pseudomonadati</taxon>
        <taxon>Bacteroidota</taxon>
        <taxon>Sphingobacteriia</taxon>
        <taxon>Sphingobacteriales</taxon>
        <taxon>Sphingobacteriaceae</taxon>
        <taxon>Mucilaginibacter</taxon>
    </lineage>
</organism>
<dbReference type="Pfam" id="PF01966">
    <property type="entry name" value="HD"/>
    <property type="match status" value="1"/>
</dbReference>
<evidence type="ECO:0000259" key="1">
    <source>
        <dbReference type="PROSITE" id="PS51831"/>
    </source>
</evidence>
<dbReference type="PANTHER" id="PTHR11373">
    <property type="entry name" value="DEOXYNUCLEOSIDE TRIPHOSPHATE TRIPHOSPHOHYDROLASE"/>
    <property type="match status" value="1"/>
</dbReference>
<dbReference type="CDD" id="cd00077">
    <property type="entry name" value="HDc"/>
    <property type="match status" value="1"/>
</dbReference>
<accession>A0ABS8U0L2</accession>
<gene>
    <name evidence="2" type="ORF">LT679_00660</name>
</gene>
<name>A0ABS8U0L2_9SPHI</name>
<dbReference type="SMART" id="SM00471">
    <property type="entry name" value="HDc"/>
    <property type="match status" value="1"/>
</dbReference>
<proteinExistence type="predicted"/>
<dbReference type="InterPro" id="IPR003607">
    <property type="entry name" value="HD/PDEase_dom"/>
</dbReference>
<dbReference type="PANTHER" id="PTHR11373:SF41">
    <property type="entry name" value="METAL-DEPENDENT PHOSPHOHYDROLASE"/>
    <property type="match status" value="1"/>
</dbReference>
<dbReference type="RefSeq" id="WP_232174971.1">
    <property type="nucleotide sequence ID" value="NZ_JAJPWV010000001.1"/>
</dbReference>